<dbReference type="InterPro" id="IPR013149">
    <property type="entry name" value="ADH-like_C"/>
</dbReference>
<dbReference type="CDD" id="cd08249">
    <property type="entry name" value="enoyl_reductase_like"/>
    <property type="match status" value="1"/>
</dbReference>
<dbReference type="PANTHER" id="PTHR45348">
    <property type="entry name" value="HYPOTHETICAL OXIDOREDUCTASE (EUROFUNG)"/>
    <property type="match status" value="1"/>
</dbReference>
<feature type="domain" description="Enoyl reductase (ER)" evidence="1">
    <location>
        <begin position="15"/>
        <end position="353"/>
    </location>
</feature>
<reference evidence="2 3" key="1">
    <citation type="journal article" date="2018" name="Biotechnol. Biofuels">
        <title>Integrative visual omics of the white-rot fungus Polyporus brumalis exposes the biotechnological potential of its oxidative enzymes for delignifying raw plant biomass.</title>
        <authorList>
            <person name="Miyauchi S."/>
            <person name="Rancon A."/>
            <person name="Drula E."/>
            <person name="Hage H."/>
            <person name="Chaduli D."/>
            <person name="Favel A."/>
            <person name="Grisel S."/>
            <person name="Henrissat B."/>
            <person name="Herpoel-Gimbert I."/>
            <person name="Ruiz-Duenas F.J."/>
            <person name="Chevret D."/>
            <person name="Hainaut M."/>
            <person name="Lin J."/>
            <person name="Wang M."/>
            <person name="Pangilinan J."/>
            <person name="Lipzen A."/>
            <person name="Lesage-Meessen L."/>
            <person name="Navarro D."/>
            <person name="Riley R."/>
            <person name="Grigoriev I.V."/>
            <person name="Zhou S."/>
            <person name="Raouche S."/>
            <person name="Rosso M.N."/>
        </authorList>
    </citation>
    <scope>NUCLEOTIDE SEQUENCE [LARGE SCALE GENOMIC DNA]</scope>
    <source>
        <strain evidence="2 3">BRFM 1820</strain>
    </source>
</reference>
<dbReference type="EMBL" id="KZ857393">
    <property type="protein sequence ID" value="RDX51650.1"/>
    <property type="molecule type" value="Genomic_DNA"/>
</dbReference>
<gene>
    <name evidence="2" type="ORF">OH76DRAFT_1346362</name>
</gene>
<dbReference type="InterPro" id="IPR011032">
    <property type="entry name" value="GroES-like_sf"/>
</dbReference>
<sequence length="358" mass="37678">MSSIPRQQKALFLESKLGQFAVRTIDVPEPAANAVLVKIEATALNPLDWKVQAHGLIVEEYPAVLGFDAAGTVVSVGDNVSSFTVGDRVIVQGWFDLAKGSVHGTFLEYFDTPAKFITKVPDSISFDEAATIPSGLATAVFPLYNPTGNEIFSSAKLLPPWVEGGRGKYAGMPILVIAGASSIGQFVIQLARLSGFSPIITTASLHNAAFLKSLGATHVLDRKLPAEQLKAEATKLGGGLFPYVYDAVSLSDTLELGLALTAPKGDFVAVLSGAELRAANPDTDKRIHSAHGLFATPVNHEIGASLLAALPGLLESGDLKPNRPEVLPGGLNGVVGGLERLKKDQVSGVKLVVRPRET</sequence>
<evidence type="ECO:0000313" key="3">
    <source>
        <dbReference type="Proteomes" id="UP000256964"/>
    </source>
</evidence>
<dbReference type="SUPFAM" id="SSF51735">
    <property type="entry name" value="NAD(P)-binding Rossmann-fold domains"/>
    <property type="match status" value="1"/>
</dbReference>
<dbReference type="SMART" id="SM00829">
    <property type="entry name" value="PKS_ER"/>
    <property type="match status" value="1"/>
</dbReference>
<dbReference type="PANTHER" id="PTHR45348:SF2">
    <property type="entry name" value="ZINC-TYPE ALCOHOL DEHYDROGENASE-LIKE PROTEIN C2E1P3.01"/>
    <property type="match status" value="1"/>
</dbReference>
<dbReference type="InterPro" id="IPR013154">
    <property type="entry name" value="ADH-like_N"/>
</dbReference>
<dbReference type="Gene3D" id="3.90.180.10">
    <property type="entry name" value="Medium-chain alcohol dehydrogenases, catalytic domain"/>
    <property type="match status" value="1"/>
</dbReference>
<organism evidence="2 3">
    <name type="scientific">Lentinus brumalis</name>
    <dbReference type="NCBI Taxonomy" id="2498619"/>
    <lineage>
        <taxon>Eukaryota</taxon>
        <taxon>Fungi</taxon>
        <taxon>Dikarya</taxon>
        <taxon>Basidiomycota</taxon>
        <taxon>Agaricomycotina</taxon>
        <taxon>Agaricomycetes</taxon>
        <taxon>Polyporales</taxon>
        <taxon>Polyporaceae</taxon>
        <taxon>Lentinus</taxon>
    </lineage>
</organism>
<keyword evidence="3" id="KW-1185">Reference proteome</keyword>
<proteinExistence type="predicted"/>
<evidence type="ECO:0000313" key="2">
    <source>
        <dbReference type="EMBL" id="RDX51650.1"/>
    </source>
</evidence>
<evidence type="ECO:0000259" key="1">
    <source>
        <dbReference type="SMART" id="SM00829"/>
    </source>
</evidence>
<dbReference type="Proteomes" id="UP000256964">
    <property type="component" value="Unassembled WGS sequence"/>
</dbReference>
<dbReference type="InterPro" id="IPR047122">
    <property type="entry name" value="Trans-enoyl_RdTase-like"/>
</dbReference>
<dbReference type="AlphaFoldDB" id="A0A371DGJ0"/>
<dbReference type="SUPFAM" id="SSF50129">
    <property type="entry name" value="GroES-like"/>
    <property type="match status" value="1"/>
</dbReference>
<dbReference type="InterPro" id="IPR020843">
    <property type="entry name" value="ER"/>
</dbReference>
<dbReference type="STRING" id="139420.A0A371DGJ0"/>
<dbReference type="GO" id="GO:0016651">
    <property type="term" value="F:oxidoreductase activity, acting on NAD(P)H"/>
    <property type="evidence" value="ECO:0007669"/>
    <property type="project" value="InterPro"/>
</dbReference>
<dbReference type="InterPro" id="IPR036291">
    <property type="entry name" value="NAD(P)-bd_dom_sf"/>
</dbReference>
<accession>A0A371DGJ0</accession>
<dbReference type="Gene3D" id="3.40.50.720">
    <property type="entry name" value="NAD(P)-binding Rossmann-like Domain"/>
    <property type="match status" value="1"/>
</dbReference>
<name>A0A371DGJ0_9APHY</name>
<protein>
    <submittedName>
        <fullName evidence="2">GroES-like protein</fullName>
    </submittedName>
</protein>
<dbReference type="Pfam" id="PF08240">
    <property type="entry name" value="ADH_N"/>
    <property type="match status" value="1"/>
</dbReference>
<dbReference type="OrthoDB" id="3233595at2759"/>
<dbReference type="Pfam" id="PF00107">
    <property type="entry name" value="ADH_zinc_N"/>
    <property type="match status" value="1"/>
</dbReference>